<keyword evidence="2" id="KW-1185">Reference proteome</keyword>
<protein>
    <submittedName>
        <fullName evidence="1">Uncharacterized protein</fullName>
    </submittedName>
</protein>
<gene>
    <name evidence="1" type="ORF">DL239_18770</name>
</gene>
<evidence type="ECO:0000313" key="2">
    <source>
        <dbReference type="Proteomes" id="UP001429564"/>
    </source>
</evidence>
<reference evidence="1 2" key="1">
    <citation type="submission" date="2018-05" db="EMBL/GenBank/DDBJ databases">
        <authorList>
            <person name="Zhang Y.-J."/>
        </authorList>
    </citation>
    <scope>NUCLEOTIDE SEQUENCE [LARGE SCALE GENOMIC DNA]</scope>
    <source>
        <strain evidence="1 2">CY04</strain>
    </source>
</reference>
<dbReference type="EMBL" id="QHLQ01000025">
    <property type="protein sequence ID" value="NIZ63012.1"/>
    <property type="molecule type" value="Genomic_DNA"/>
</dbReference>
<evidence type="ECO:0000313" key="1">
    <source>
        <dbReference type="EMBL" id="NIZ63012.1"/>
    </source>
</evidence>
<sequence length="78" mass="8811">MHQDDAGELYDYRAAAAARITKTGCKQAFACVQRLSFVLVFSQVSLKQVRVGDHVTVWSARSRIEYPLVFAVWRVPVP</sequence>
<organism evidence="1 2">
    <name type="scientific">Parasedimentitalea denitrificans</name>
    <dbReference type="NCBI Taxonomy" id="2211118"/>
    <lineage>
        <taxon>Bacteria</taxon>
        <taxon>Pseudomonadati</taxon>
        <taxon>Pseudomonadota</taxon>
        <taxon>Alphaproteobacteria</taxon>
        <taxon>Rhodobacterales</taxon>
        <taxon>Paracoccaceae</taxon>
        <taxon>Parasedimentitalea</taxon>
    </lineage>
</organism>
<accession>A0ABX0WEB0</accession>
<dbReference type="Proteomes" id="UP001429564">
    <property type="component" value="Unassembled WGS sequence"/>
</dbReference>
<proteinExistence type="predicted"/>
<comment type="caution">
    <text evidence="1">The sequence shown here is derived from an EMBL/GenBank/DDBJ whole genome shotgun (WGS) entry which is preliminary data.</text>
</comment>
<name>A0ABX0WEB0_9RHOB</name>